<dbReference type="InterPro" id="IPR010718">
    <property type="entry name" value="DUF1294"/>
</dbReference>
<evidence type="ECO:0000313" key="3">
    <source>
        <dbReference type="Proteomes" id="UP000799753"/>
    </source>
</evidence>
<feature type="transmembrane region" description="Helical" evidence="1">
    <location>
        <begin position="103"/>
        <end position="123"/>
    </location>
</feature>
<sequence length="136" mass="15570">MPPAKPPHRYRPVTLATAAGIFSLVLPTVSILRIYFLTGSIIVLGYTCAVSSVSFLLYGYDKMQARNEMWRVKETTLHTFELLGGWPGALAGMHFFQHKTRKTAYQVPFWVIIAGWQFLWYAAWRGDWMGLQKTLL</sequence>
<name>A0A6A6RJQ8_9PLEO</name>
<dbReference type="EMBL" id="MU006808">
    <property type="protein sequence ID" value="KAF2635327.1"/>
    <property type="molecule type" value="Genomic_DNA"/>
</dbReference>
<dbReference type="Proteomes" id="UP000799753">
    <property type="component" value="Unassembled WGS sequence"/>
</dbReference>
<feature type="transmembrane region" description="Helical" evidence="1">
    <location>
        <begin position="41"/>
        <end position="60"/>
    </location>
</feature>
<feature type="transmembrane region" description="Helical" evidence="1">
    <location>
        <begin position="12"/>
        <end position="35"/>
    </location>
</feature>
<keyword evidence="1" id="KW-1133">Transmembrane helix</keyword>
<reference evidence="2" key="1">
    <citation type="journal article" date="2020" name="Stud. Mycol.">
        <title>101 Dothideomycetes genomes: a test case for predicting lifestyles and emergence of pathogens.</title>
        <authorList>
            <person name="Haridas S."/>
            <person name="Albert R."/>
            <person name="Binder M."/>
            <person name="Bloem J."/>
            <person name="Labutti K."/>
            <person name="Salamov A."/>
            <person name="Andreopoulos B."/>
            <person name="Baker S."/>
            <person name="Barry K."/>
            <person name="Bills G."/>
            <person name="Bluhm B."/>
            <person name="Cannon C."/>
            <person name="Castanera R."/>
            <person name="Culley D."/>
            <person name="Daum C."/>
            <person name="Ezra D."/>
            <person name="Gonzalez J."/>
            <person name="Henrissat B."/>
            <person name="Kuo A."/>
            <person name="Liang C."/>
            <person name="Lipzen A."/>
            <person name="Lutzoni F."/>
            <person name="Magnuson J."/>
            <person name="Mondo S."/>
            <person name="Nolan M."/>
            <person name="Ohm R."/>
            <person name="Pangilinan J."/>
            <person name="Park H.-J."/>
            <person name="Ramirez L."/>
            <person name="Alfaro M."/>
            <person name="Sun H."/>
            <person name="Tritt A."/>
            <person name="Yoshinaga Y."/>
            <person name="Zwiers L.-H."/>
            <person name="Turgeon B."/>
            <person name="Goodwin S."/>
            <person name="Spatafora J."/>
            <person name="Crous P."/>
            <person name="Grigoriev I."/>
        </authorList>
    </citation>
    <scope>NUCLEOTIDE SEQUENCE</scope>
    <source>
        <strain evidence="2">CBS 473.64</strain>
    </source>
</reference>
<keyword evidence="1" id="KW-0472">Membrane</keyword>
<dbReference type="OrthoDB" id="10259680at2759"/>
<keyword evidence="3" id="KW-1185">Reference proteome</keyword>
<proteinExistence type="predicted"/>
<organism evidence="2 3">
    <name type="scientific">Massarina eburnea CBS 473.64</name>
    <dbReference type="NCBI Taxonomy" id="1395130"/>
    <lineage>
        <taxon>Eukaryota</taxon>
        <taxon>Fungi</taxon>
        <taxon>Dikarya</taxon>
        <taxon>Ascomycota</taxon>
        <taxon>Pezizomycotina</taxon>
        <taxon>Dothideomycetes</taxon>
        <taxon>Pleosporomycetidae</taxon>
        <taxon>Pleosporales</taxon>
        <taxon>Massarineae</taxon>
        <taxon>Massarinaceae</taxon>
        <taxon>Massarina</taxon>
    </lineage>
</organism>
<keyword evidence="1" id="KW-0812">Transmembrane</keyword>
<dbReference type="Pfam" id="PF06961">
    <property type="entry name" value="DUF1294"/>
    <property type="match status" value="1"/>
</dbReference>
<evidence type="ECO:0000313" key="2">
    <source>
        <dbReference type="EMBL" id="KAF2635327.1"/>
    </source>
</evidence>
<evidence type="ECO:0000256" key="1">
    <source>
        <dbReference type="SAM" id="Phobius"/>
    </source>
</evidence>
<dbReference type="AlphaFoldDB" id="A0A6A6RJQ8"/>
<protein>
    <submittedName>
        <fullName evidence="2">DUF1294-domain-containing protein</fullName>
    </submittedName>
</protein>
<gene>
    <name evidence="2" type="ORF">P280DRAFT_473885</name>
</gene>
<accession>A0A6A6RJQ8</accession>